<dbReference type="InterPro" id="IPR029063">
    <property type="entry name" value="SAM-dependent_MTases_sf"/>
</dbReference>
<evidence type="ECO:0000256" key="4">
    <source>
        <dbReference type="ARBA" id="ARBA00022842"/>
    </source>
</evidence>
<dbReference type="Gene3D" id="3.40.50.150">
    <property type="entry name" value="Vaccinia Virus protein VP39"/>
    <property type="match status" value="1"/>
</dbReference>
<dbReference type="SUPFAM" id="SSF53335">
    <property type="entry name" value="S-adenosyl-L-methionine-dependent methyltransferases"/>
    <property type="match status" value="1"/>
</dbReference>
<dbReference type="KEGG" id="tcc:18604271"/>
<dbReference type="GeneID" id="18604271"/>
<evidence type="ECO:0000313" key="6">
    <source>
        <dbReference type="RefSeq" id="XP_017972237.1"/>
    </source>
</evidence>
<keyword evidence="3" id="KW-0479">Metal-binding</keyword>
<name>A0AB32W2A6_THECC</name>
<keyword evidence="2" id="KW-0808">Transferase</keyword>
<evidence type="ECO:0000256" key="1">
    <source>
        <dbReference type="ARBA" id="ARBA00022603"/>
    </source>
</evidence>
<keyword evidence="1 6" id="KW-0489">Methyltransferase</keyword>
<evidence type="ECO:0000256" key="3">
    <source>
        <dbReference type="ARBA" id="ARBA00022723"/>
    </source>
</evidence>
<organism evidence="5 6">
    <name type="scientific">Theobroma cacao</name>
    <name type="common">Cacao</name>
    <name type="synonym">Cocoa</name>
    <dbReference type="NCBI Taxonomy" id="3641"/>
    <lineage>
        <taxon>Eukaryota</taxon>
        <taxon>Viridiplantae</taxon>
        <taxon>Streptophyta</taxon>
        <taxon>Embryophyta</taxon>
        <taxon>Tracheophyta</taxon>
        <taxon>Spermatophyta</taxon>
        <taxon>Magnoliopsida</taxon>
        <taxon>eudicotyledons</taxon>
        <taxon>Gunneridae</taxon>
        <taxon>Pentapetalae</taxon>
        <taxon>rosids</taxon>
        <taxon>malvids</taxon>
        <taxon>Malvales</taxon>
        <taxon>Malvaceae</taxon>
        <taxon>Byttnerioideae</taxon>
        <taxon>Theobroma</taxon>
    </lineage>
</organism>
<gene>
    <name evidence="6" type="primary">LOC18604271</name>
</gene>
<dbReference type="GO" id="GO:0046872">
    <property type="term" value="F:metal ion binding"/>
    <property type="evidence" value="ECO:0007669"/>
    <property type="project" value="UniProtKB-KW"/>
</dbReference>
<proteinExistence type="predicted"/>
<sequence>MLHVKVETKTSFSLLISFPLERERQKQSLEMEESFPMTGGDGPYSYAKNSKLQKEAAVKAKSVIVEAIIEKLEVEDTTSIASTFRIADLGCSTGPNTFFSVNTIIEAVTHKYKTKGHTSLPDFQVHFNDHVSNDFNMLFNSLPPGRQYFVSGVPGSFHSRLFPKASLHFVCSAYALQWLSRVPQELSDINSPAYNRGRIFYSNAPNEVGKAYTAQYAMDMERFLAARSKEIVPGGLMALLIPGRPDGTLPAESSIGPIFQTLESCLVDMANEGIINKAKIDLFNLPMYCPSPEELRQLIQKNGSFSIARLESNTGAGRKQLCGAGECRSGLENIIVGHFGSDIVEELFERYTKKIAELPPLGTGETSGIGLCIILKRNH</sequence>
<dbReference type="PANTHER" id="PTHR31009">
    <property type="entry name" value="S-ADENOSYL-L-METHIONINE:CARBOXYL METHYLTRANSFERASE FAMILY PROTEIN"/>
    <property type="match status" value="1"/>
</dbReference>
<accession>A0AB32W2A6</accession>
<dbReference type="Proteomes" id="UP000694886">
    <property type="component" value="Chromosome 3"/>
</dbReference>
<reference evidence="6" key="2">
    <citation type="submission" date="2025-08" db="UniProtKB">
        <authorList>
            <consortium name="RefSeq"/>
        </authorList>
    </citation>
    <scope>IDENTIFICATION</scope>
</reference>
<dbReference type="RefSeq" id="XP_017972237.1">
    <property type="nucleotide sequence ID" value="XM_018116748.1"/>
</dbReference>
<dbReference type="AlphaFoldDB" id="A0AB32W2A6"/>
<dbReference type="InterPro" id="IPR005299">
    <property type="entry name" value="MeTrfase_7"/>
</dbReference>
<evidence type="ECO:0000313" key="5">
    <source>
        <dbReference type="Proteomes" id="UP000694886"/>
    </source>
</evidence>
<dbReference type="GO" id="GO:0008168">
    <property type="term" value="F:methyltransferase activity"/>
    <property type="evidence" value="ECO:0007669"/>
    <property type="project" value="UniProtKB-KW"/>
</dbReference>
<dbReference type="Gramene" id="Tc03v2_t003640.1">
    <property type="protein sequence ID" value="Tc03v2_p003640.1"/>
    <property type="gene ID" value="Tc03v2_g003640"/>
</dbReference>
<reference evidence="5" key="1">
    <citation type="journal article" date="1997" name="Nucleic Acids Res.">
        <title>tRNAscan-SE: a program for improved detection of transfer RNA genes in genomic sequence.</title>
        <authorList>
            <person name="Lowe T.M."/>
            <person name="Eddy S.R."/>
        </authorList>
    </citation>
    <scope>NUCLEOTIDE SEQUENCE [LARGE SCALE GENOMIC DNA]</scope>
    <source>
        <strain evidence="5">r\B97-61/B2</strain>
    </source>
</reference>
<dbReference type="Gene3D" id="1.10.1200.270">
    <property type="entry name" value="Methyltransferase, alpha-helical capping domain"/>
    <property type="match status" value="1"/>
</dbReference>
<evidence type="ECO:0000256" key="2">
    <source>
        <dbReference type="ARBA" id="ARBA00022679"/>
    </source>
</evidence>
<keyword evidence="4" id="KW-0460">Magnesium</keyword>
<dbReference type="GO" id="GO:0032259">
    <property type="term" value="P:methylation"/>
    <property type="evidence" value="ECO:0007669"/>
    <property type="project" value="UniProtKB-KW"/>
</dbReference>
<protein>
    <submittedName>
        <fullName evidence="6">Probable S-adenosylmethionine-dependent methyltransferase At5g38100</fullName>
    </submittedName>
</protein>
<dbReference type="Pfam" id="PF03492">
    <property type="entry name" value="Methyltransf_7"/>
    <property type="match status" value="1"/>
</dbReference>
<dbReference type="InterPro" id="IPR042086">
    <property type="entry name" value="MeTrfase_capping"/>
</dbReference>